<name>A0A9W6L5Z4_9PSEU</name>
<organism evidence="2 3">
    <name type="scientific">Pseudonocardia halophobica</name>
    <dbReference type="NCBI Taxonomy" id="29401"/>
    <lineage>
        <taxon>Bacteria</taxon>
        <taxon>Bacillati</taxon>
        <taxon>Actinomycetota</taxon>
        <taxon>Actinomycetes</taxon>
        <taxon>Pseudonocardiales</taxon>
        <taxon>Pseudonocardiaceae</taxon>
        <taxon>Pseudonocardia</taxon>
    </lineage>
</organism>
<proteinExistence type="predicted"/>
<protein>
    <submittedName>
        <fullName evidence="2">Uncharacterized protein</fullName>
    </submittedName>
</protein>
<evidence type="ECO:0000313" key="2">
    <source>
        <dbReference type="EMBL" id="GLL13560.1"/>
    </source>
</evidence>
<keyword evidence="1" id="KW-0812">Transmembrane</keyword>
<dbReference type="AlphaFoldDB" id="A0A9W6L5Z4"/>
<reference evidence="2" key="2">
    <citation type="submission" date="2023-01" db="EMBL/GenBank/DDBJ databases">
        <authorList>
            <person name="Sun Q."/>
            <person name="Evtushenko L."/>
        </authorList>
    </citation>
    <scope>NUCLEOTIDE SEQUENCE</scope>
    <source>
        <strain evidence="2">VKM Ac-1069</strain>
    </source>
</reference>
<keyword evidence="3" id="KW-1185">Reference proteome</keyword>
<comment type="caution">
    <text evidence="2">The sequence shown here is derived from an EMBL/GenBank/DDBJ whole genome shotgun (WGS) entry which is preliminary data.</text>
</comment>
<feature type="transmembrane region" description="Helical" evidence="1">
    <location>
        <begin position="26"/>
        <end position="59"/>
    </location>
</feature>
<gene>
    <name evidence="2" type="ORF">GCM10017577_47040</name>
</gene>
<evidence type="ECO:0000313" key="3">
    <source>
        <dbReference type="Proteomes" id="UP001143463"/>
    </source>
</evidence>
<keyword evidence="1" id="KW-0472">Membrane</keyword>
<keyword evidence="1" id="KW-1133">Transmembrane helix</keyword>
<accession>A0A9W6L5Z4</accession>
<reference evidence="2" key="1">
    <citation type="journal article" date="2014" name="Int. J. Syst. Evol. Microbiol.">
        <title>Complete genome sequence of Corynebacterium casei LMG S-19264T (=DSM 44701T), isolated from a smear-ripened cheese.</title>
        <authorList>
            <consortium name="US DOE Joint Genome Institute (JGI-PGF)"/>
            <person name="Walter F."/>
            <person name="Albersmeier A."/>
            <person name="Kalinowski J."/>
            <person name="Ruckert C."/>
        </authorList>
    </citation>
    <scope>NUCLEOTIDE SEQUENCE</scope>
    <source>
        <strain evidence="2">VKM Ac-1069</strain>
    </source>
</reference>
<dbReference type="EMBL" id="BSFQ01000022">
    <property type="protein sequence ID" value="GLL13560.1"/>
    <property type="molecule type" value="Genomic_DNA"/>
</dbReference>
<evidence type="ECO:0000256" key="1">
    <source>
        <dbReference type="SAM" id="Phobius"/>
    </source>
</evidence>
<dbReference type="Proteomes" id="UP001143463">
    <property type="component" value="Unassembled WGS sequence"/>
</dbReference>
<sequence>MMAAVAGVWCPSGVDVVEVLRRRMPWLLWAIPAVGLLAALVLVLGGAYTAAGVVAAAALLMVEPLRRITVAHLPVDLDEDEIDEIREVKLRQGEVAAIHRLRELRPATGLAAAVRTVRDL</sequence>